<keyword evidence="13" id="KW-1185">Reference proteome</keyword>
<dbReference type="Pfam" id="PF12038">
    <property type="entry name" value="QTMAN_N"/>
    <property type="match status" value="1"/>
</dbReference>
<dbReference type="EMBL" id="CAJOBC010000443">
    <property type="protein sequence ID" value="CAF3586910.1"/>
    <property type="molecule type" value="Genomic_DNA"/>
</dbReference>
<dbReference type="CDD" id="cd01635">
    <property type="entry name" value="Glycosyltransferase_GTB-type"/>
    <property type="match status" value="1"/>
</dbReference>
<protein>
    <recommendedName>
        <fullName evidence="5">tRNA-queuosine alpha-mannosyltransferase</fullName>
        <ecNumber evidence="4">2.4.1.110</ecNumber>
    </recommendedName>
</protein>
<dbReference type="SUPFAM" id="SSF53756">
    <property type="entry name" value="UDP-Glycosyltransferase/glycogen phosphorylase"/>
    <property type="match status" value="1"/>
</dbReference>
<sequence>MSLPDILLLEPFYSGSHRQLIDLLTSYFSTRCTLITLDDGSSKWPWRARCSALQFCSLIPHDHSYRYLFCSSVLNLCELLSLRQDLLKCRKHVYFHENQLCYPRQTIKKERDFQFGYNEILTALVADNILFNSKYNQQTFLENIPSFLNTIPTKPKLPFQSIQQQIDDKSLILYFPLQFDDEPSTGNLSNNDSRPLTIVWPHRWEHDKDPERFFHVLYELHDQHFEFKLIILGQCFGEQPSIFDEAKDKLKEHLIHWGYAESRQDYFQLLKQSDVAVSTAQHEFFGVSMLEACHSGCIPLCPNKLAYNELYPQEFLYNTTLQLVKQLKFYCKYPKNVRENVKKMIVEPFLWKNLREKYEKLFS</sequence>
<dbReference type="EMBL" id="CAJNOK010005744">
    <property type="protein sequence ID" value="CAF0983028.1"/>
    <property type="molecule type" value="Genomic_DNA"/>
</dbReference>
<evidence type="ECO:0000256" key="6">
    <source>
        <dbReference type="ARBA" id="ARBA00048439"/>
    </source>
</evidence>
<evidence type="ECO:0000313" key="11">
    <source>
        <dbReference type="EMBL" id="CAF3586910.1"/>
    </source>
</evidence>
<evidence type="ECO:0000313" key="12">
    <source>
        <dbReference type="EMBL" id="CAF3753525.1"/>
    </source>
</evidence>
<evidence type="ECO:0000256" key="5">
    <source>
        <dbReference type="ARBA" id="ARBA00044539"/>
    </source>
</evidence>
<evidence type="ECO:0000313" key="13">
    <source>
        <dbReference type="Proteomes" id="UP000663829"/>
    </source>
</evidence>
<gene>
    <name evidence="9" type="ORF">GPM918_LOCUS3557</name>
    <name evidence="10" type="ORF">OVA965_LOCUS13685</name>
    <name evidence="11" type="ORF">SRO942_LOCUS3557</name>
    <name evidence="12" type="ORF">TMI583_LOCUS13688</name>
</gene>
<dbReference type="Proteomes" id="UP000677228">
    <property type="component" value="Unassembled WGS sequence"/>
</dbReference>
<dbReference type="InterPro" id="IPR022701">
    <property type="entry name" value="QTMAN_N"/>
</dbReference>
<evidence type="ECO:0000313" key="10">
    <source>
        <dbReference type="EMBL" id="CAF0983028.1"/>
    </source>
</evidence>
<dbReference type="Proteomes" id="UP000663829">
    <property type="component" value="Unassembled WGS sequence"/>
</dbReference>
<feature type="domain" description="Glycosyl transferase family 1" evidence="7">
    <location>
        <begin position="192"/>
        <end position="303"/>
    </location>
</feature>
<evidence type="ECO:0000256" key="2">
    <source>
        <dbReference type="ARBA" id="ARBA00022676"/>
    </source>
</evidence>
<organism evidence="9 13">
    <name type="scientific">Didymodactylos carnosus</name>
    <dbReference type="NCBI Taxonomy" id="1234261"/>
    <lineage>
        <taxon>Eukaryota</taxon>
        <taxon>Metazoa</taxon>
        <taxon>Spiralia</taxon>
        <taxon>Gnathifera</taxon>
        <taxon>Rotifera</taxon>
        <taxon>Eurotatoria</taxon>
        <taxon>Bdelloidea</taxon>
        <taxon>Philodinida</taxon>
        <taxon>Philodinidae</taxon>
        <taxon>Didymodactylos</taxon>
    </lineage>
</organism>
<dbReference type="Proteomes" id="UP000681722">
    <property type="component" value="Unassembled WGS sequence"/>
</dbReference>
<comment type="catalytic activity">
    <reaction evidence="6">
        <text>queuosine(34) in tRNA(Asp) + GDP-alpha-D-mannose = O-4''-alpha-D-mannosylqueuosine(34) in tRNA(Asp) + GDP + H(+)</text>
        <dbReference type="Rhea" id="RHEA:12885"/>
        <dbReference type="Rhea" id="RHEA-COMP:18572"/>
        <dbReference type="Rhea" id="RHEA-COMP:18581"/>
        <dbReference type="ChEBI" id="CHEBI:15378"/>
        <dbReference type="ChEBI" id="CHEBI:57527"/>
        <dbReference type="ChEBI" id="CHEBI:58189"/>
        <dbReference type="ChEBI" id="CHEBI:194431"/>
        <dbReference type="ChEBI" id="CHEBI:194442"/>
        <dbReference type="EC" id="2.4.1.110"/>
    </reaction>
    <physiologicalReaction direction="left-to-right" evidence="6">
        <dbReference type="Rhea" id="RHEA:12886"/>
    </physiologicalReaction>
</comment>
<feature type="domain" description="tRNA-queuosine alpha-mannosyltransferase N-terminal" evidence="8">
    <location>
        <begin position="6"/>
        <end position="177"/>
    </location>
</feature>
<dbReference type="Pfam" id="PF00534">
    <property type="entry name" value="Glycos_transf_1"/>
    <property type="match status" value="1"/>
</dbReference>
<keyword evidence="2" id="KW-0328">Glycosyltransferase</keyword>
<comment type="caution">
    <text evidence="9">The sequence shown here is derived from an EMBL/GenBank/DDBJ whole genome shotgun (WGS) entry which is preliminary data.</text>
</comment>
<evidence type="ECO:0000259" key="7">
    <source>
        <dbReference type="Pfam" id="PF00534"/>
    </source>
</evidence>
<keyword evidence="3" id="KW-0808">Transferase</keyword>
<proteinExistence type="inferred from homology"/>
<evidence type="ECO:0000259" key="8">
    <source>
        <dbReference type="Pfam" id="PF12038"/>
    </source>
</evidence>
<dbReference type="PANTHER" id="PTHR13615">
    <property type="entry name" value="GLYCOSYLTRANSFERASE-LIKE 1"/>
    <property type="match status" value="1"/>
</dbReference>
<dbReference type="Proteomes" id="UP000682733">
    <property type="component" value="Unassembled WGS sequence"/>
</dbReference>
<dbReference type="EMBL" id="CAJOBA010005750">
    <property type="protein sequence ID" value="CAF3753525.1"/>
    <property type="molecule type" value="Genomic_DNA"/>
</dbReference>
<accession>A0A813SXN6</accession>
<evidence type="ECO:0000256" key="1">
    <source>
        <dbReference type="ARBA" id="ARBA00009481"/>
    </source>
</evidence>
<name>A0A813SXN6_9BILA</name>
<dbReference type="EMBL" id="CAJNOQ010000443">
    <property type="protein sequence ID" value="CAF0801842.1"/>
    <property type="molecule type" value="Genomic_DNA"/>
</dbReference>
<comment type="similarity">
    <text evidence="1">Belongs to the glycosyltransferase group 1 family. Glycosyltransferase 4 subfamily.</text>
</comment>
<dbReference type="OrthoDB" id="10032790at2759"/>
<evidence type="ECO:0000256" key="4">
    <source>
        <dbReference type="ARBA" id="ARBA00044517"/>
    </source>
</evidence>
<dbReference type="InterPro" id="IPR051862">
    <property type="entry name" value="GT-like_domain_containing_1"/>
</dbReference>
<dbReference type="InterPro" id="IPR001296">
    <property type="entry name" value="Glyco_trans_1"/>
</dbReference>
<dbReference type="Gene3D" id="3.40.50.2000">
    <property type="entry name" value="Glycogen Phosphorylase B"/>
    <property type="match status" value="1"/>
</dbReference>
<evidence type="ECO:0000313" key="9">
    <source>
        <dbReference type="EMBL" id="CAF0801842.1"/>
    </source>
</evidence>
<dbReference type="EC" id="2.4.1.110" evidence="4"/>
<dbReference type="GO" id="GO:0016438">
    <property type="term" value="F:tRNA-queuosine(34) beta-mannosyltransferase activity"/>
    <property type="evidence" value="ECO:0007669"/>
    <property type="project" value="UniProtKB-EC"/>
</dbReference>
<reference evidence="9" key="1">
    <citation type="submission" date="2021-02" db="EMBL/GenBank/DDBJ databases">
        <authorList>
            <person name="Nowell W R."/>
        </authorList>
    </citation>
    <scope>NUCLEOTIDE SEQUENCE</scope>
</reference>
<dbReference type="PANTHER" id="PTHR13615:SF3">
    <property type="entry name" value="GLYCOSYLTRANSFERASE-LIKE DOMAIN-CONTAINING PROTEIN 1"/>
    <property type="match status" value="1"/>
</dbReference>
<dbReference type="AlphaFoldDB" id="A0A813SXN6"/>
<evidence type="ECO:0000256" key="3">
    <source>
        <dbReference type="ARBA" id="ARBA00022679"/>
    </source>
</evidence>